<dbReference type="Gene3D" id="1.25.40.20">
    <property type="entry name" value="Ankyrin repeat-containing domain"/>
    <property type="match status" value="3"/>
</dbReference>
<feature type="repeat" description="ANK" evidence="3">
    <location>
        <begin position="918"/>
        <end position="950"/>
    </location>
</feature>
<dbReference type="Proteomes" id="UP001595075">
    <property type="component" value="Unassembled WGS sequence"/>
</dbReference>
<dbReference type="Pfam" id="PF00023">
    <property type="entry name" value="Ank"/>
    <property type="match status" value="1"/>
</dbReference>
<dbReference type="Pfam" id="PF12796">
    <property type="entry name" value="Ank_2"/>
    <property type="match status" value="4"/>
</dbReference>
<proteinExistence type="predicted"/>
<protein>
    <recommendedName>
        <fullName evidence="5">Clr5 domain-containing protein</fullName>
    </recommendedName>
</protein>
<evidence type="ECO:0000256" key="4">
    <source>
        <dbReference type="SAM" id="MobiDB-lite"/>
    </source>
</evidence>
<dbReference type="InterPro" id="IPR050663">
    <property type="entry name" value="Ankyrin-SOCS_Box"/>
</dbReference>
<dbReference type="PROSITE" id="PS50088">
    <property type="entry name" value="ANK_REPEAT"/>
    <property type="match status" value="9"/>
</dbReference>
<feature type="repeat" description="ANK" evidence="3">
    <location>
        <begin position="765"/>
        <end position="800"/>
    </location>
</feature>
<evidence type="ECO:0000313" key="7">
    <source>
        <dbReference type="Proteomes" id="UP001595075"/>
    </source>
</evidence>
<feature type="repeat" description="ANK" evidence="3">
    <location>
        <begin position="1027"/>
        <end position="1059"/>
    </location>
</feature>
<dbReference type="Pfam" id="PF14420">
    <property type="entry name" value="Clr5"/>
    <property type="match status" value="1"/>
</dbReference>
<dbReference type="PROSITE" id="PS50297">
    <property type="entry name" value="ANK_REP_REGION"/>
    <property type="match status" value="7"/>
</dbReference>
<feature type="compositionally biased region" description="Basic and acidic residues" evidence="4">
    <location>
        <begin position="1115"/>
        <end position="1132"/>
    </location>
</feature>
<dbReference type="PANTHER" id="PTHR24193:SF121">
    <property type="entry name" value="ADA2A-CONTAINING COMPLEX COMPONENT 3, ISOFORM D"/>
    <property type="match status" value="1"/>
</dbReference>
<evidence type="ECO:0000256" key="3">
    <source>
        <dbReference type="PROSITE-ProRule" id="PRU00023"/>
    </source>
</evidence>
<feature type="repeat" description="ANK" evidence="3">
    <location>
        <begin position="1062"/>
        <end position="1094"/>
    </location>
</feature>
<sequence length="1157" mass="128497">MSLARRRKEAIQAPTEDMWNAYKELLRGLYFNSTLAEVIKHMEEDYGFIASKNQYERKFKDWNFRKNLTIEEREHILRKKRKRDREGKDTAVDFHGVKISNKRLKKEESRYALSELEMIVASCSNAPSPPGVTVSTPTSLVLDYLKKHIKVNNLPCFNIKILYDMKANQSPLPAFDDNTHLLDLYSSNRKNIHSPFSYHLTTDTLISRLLRPPIGTSDVETQISLAQHLRNATIEEFDGDFKQRVACIFGQSEAQRLQEIVRTVIQVGSNNMMDDWGTRTILDWVTEQDRRLLTSLFNLENIAVQASLENFVSSARSYRSQEVFRALVDADKKRTLFRGRRERLLLYATELECGDVVEDLLNNEDLDVNRKFFPYHGYARDSLAKTLLGITSDLEIAKMLIEAGADMNNVVCDGVADFGYGIRRFYPPIYRAICEGRSDLFKLFLDKGARFDETDFDSDYWYRPGMSLLGCAIERGSIGTVRLLLEQGVEYVDSLFHFNHFGNTYGTEFSDNYRTEFQQACYLGDMEIVRAILDTKSGSQILTNSRYKWAPLRDAASAGHLNVVELLIAAGADVNGSAEDHMCLTKEDHKIDRLPASALMAAVVKGHIDVVQSLLGHGADISGSNGANLLAVAELTHEYDIASLLELSGVNRQVIYQRRRDLQRLYHDLQSAASRRDLTTVRELLASGIQPNHMLDYSSSDFEEAGLQLKKNVLLTFLEVCGCQVNTKGPETNVCAVELAIEVSNVQLLQRLANAMADFNIMTSDHVTPLQLALSLHGDERYAVVACLLQHGADINVPAVYSPRLKQVEAPIIIAVSKFSNFFSTAPKFDPGIVELLLRTGKCDLTAAGQSSILVEAFRNRELNTATIDLLLEHGADVNADDQDGTTPLIVAVYEESIEKIHFLLLHGANVNPSAGYDCGTALSSAIAVGSVEISELLLDNGADINAFTSSFRSYGSTPLQVAVELGRVELTELLLARGADINAPAGRDYERTALQWAIAMKTPNVEQIEMLIGKGADINAQPAAKGGVTALQAAAILGHLKIALMLLELGADPNAIGSPEEGRTALEGAAEHGRLDMVQLLLNAGAEPSQSAVDYAEKERHFVVADMIKAELHNKQANDKGKGKGKGREQDMLAGDDIPQGWENAQVWDIDEDMTF</sequence>
<dbReference type="PRINTS" id="PR01415">
    <property type="entry name" value="ANKYRIN"/>
</dbReference>
<organism evidence="6 7">
    <name type="scientific">Oculimacula yallundae</name>
    <dbReference type="NCBI Taxonomy" id="86028"/>
    <lineage>
        <taxon>Eukaryota</taxon>
        <taxon>Fungi</taxon>
        <taxon>Dikarya</taxon>
        <taxon>Ascomycota</taxon>
        <taxon>Pezizomycotina</taxon>
        <taxon>Leotiomycetes</taxon>
        <taxon>Helotiales</taxon>
        <taxon>Ploettnerulaceae</taxon>
        <taxon>Oculimacula</taxon>
    </lineage>
</organism>
<dbReference type="InterPro" id="IPR002110">
    <property type="entry name" value="Ankyrin_rpt"/>
</dbReference>
<feature type="region of interest" description="Disordered" evidence="4">
    <location>
        <begin position="1115"/>
        <end position="1137"/>
    </location>
</feature>
<keyword evidence="2 3" id="KW-0040">ANK repeat</keyword>
<evidence type="ECO:0000256" key="1">
    <source>
        <dbReference type="ARBA" id="ARBA00022737"/>
    </source>
</evidence>
<evidence type="ECO:0000313" key="6">
    <source>
        <dbReference type="EMBL" id="KAL2071858.1"/>
    </source>
</evidence>
<dbReference type="SMART" id="SM00248">
    <property type="entry name" value="ANK"/>
    <property type="match status" value="16"/>
</dbReference>
<feature type="repeat" description="ANK" evidence="3">
    <location>
        <begin position="884"/>
        <end position="916"/>
    </location>
</feature>
<reference evidence="6 7" key="1">
    <citation type="journal article" date="2024" name="Commun. Biol.">
        <title>Comparative genomic analysis of thermophilic fungi reveals convergent evolutionary adaptations and gene losses.</title>
        <authorList>
            <person name="Steindorff A.S."/>
            <person name="Aguilar-Pontes M.V."/>
            <person name="Robinson A.J."/>
            <person name="Andreopoulos B."/>
            <person name="LaButti K."/>
            <person name="Kuo A."/>
            <person name="Mondo S."/>
            <person name="Riley R."/>
            <person name="Otillar R."/>
            <person name="Haridas S."/>
            <person name="Lipzen A."/>
            <person name="Grimwood J."/>
            <person name="Schmutz J."/>
            <person name="Clum A."/>
            <person name="Reid I.D."/>
            <person name="Moisan M.C."/>
            <person name="Butler G."/>
            <person name="Nguyen T.T.M."/>
            <person name="Dewar K."/>
            <person name="Conant G."/>
            <person name="Drula E."/>
            <person name="Henrissat B."/>
            <person name="Hansel C."/>
            <person name="Singer S."/>
            <person name="Hutchinson M.I."/>
            <person name="de Vries R.P."/>
            <person name="Natvig D.O."/>
            <person name="Powell A.J."/>
            <person name="Tsang A."/>
            <person name="Grigoriev I.V."/>
        </authorList>
    </citation>
    <scope>NUCLEOTIDE SEQUENCE [LARGE SCALE GENOMIC DNA]</scope>
    <source>
        <strain evidence="6 7">CBS 494.80</strain>
    </source>
</reference>
<dbReference type="PANTHER" id="PTHR24193">
    <property type="entry name" value="ANKYRIN REPEAT PROTEIN"/>
    <property type="match status" value="1"/>
</dbReference>
<gene>
    <name evidence="6" type="ORF">VTL71DRAFT_13093</name>
</gene>
<accession>A0ABR4CR50</accession>
<evidence type="ECO:0000259" key="5">
    <source>
        <dbReference type="Pfam" id="PF14420"/>
    </source>
</evidence>
<feature type="repeat" description="ANK" evidence="3">
    <location>
        <begin position="594"/>
        <end position="626"/>
    </location>
</feature>
<dbReference type="InterPro" id="IPR036770">
    <property type="entry name" value="Ankyrin_rpt-contain_sf"/>
</dbReference>
<feature type="repeat" description="ANK" evidence="3">
    <location>
        <begin position="547"/>
        <end position="579"/>
    </location>
</feature>
<dbReference type="EMBL" id="JAZHXI010000005">
    <property type="protein sequence ID" value="KAL2071858.1"/>
    <property type="molecule type" value="Genomic_DNA"/>
</dbReference>
<keyword evidence="1" id="KW-0677">Repeat</keyword>
<dbReference type="InterPro" id="IPR025676">
    <property type="entry name" value="Clr5_dom"/>
</dbReference>
<feature type="repeat" description="ANK" evidence="3">
    <location>
        <begin position="955"/>
        <end position="987"/>
    </location>
</feature>
<comment type="caution">
    <text evidence="6">The sequence shown here is derived from an EMBL/GenBank/DDBJ whole genome shotgun (WGS) entry which is preliminary data.</text>
</comment>
<evidence type="ECO:0000256" key="2">
    <source>
        <dbReference type="ARBA" id="ARBA00023043"/>
    </source>
</evidence>
<name>A0ABR4CR50_9HELO</name>
<dbReference type="SUPFAM" id="SSF48403">
    <property type="entry name" value="Ankyrin repeat"/>
    <property type="match status" value="3"/>
</dbReference>
<feature type="domain" description="Clr5" evidence="5">
    <location>
        <begin position="16"/>
        <end position="66"/>
    </location>
</feature>
<keyword evidence="7" id="KW-1185">Reference proteome</keyword>
<feature type="repeat" description="ANK" evidence="3">
    <location>
        <begin position="849"/>
        <end position="883"/>
    </location>
</feature>